<gene>
    <name evidence="1" type="ORF">KIN20_001409</name>
</gene>
<dbReference type="AlphaFoldDB" id="A0AAD5LWZ4"/>
<accession>A0AAD5LWZ4</accession>
<reference evidence="1" key="1">
    <citation type="submission" date="2021-06" db="EMBL/GenBank/DDBJ databases">
        <title>Parelaphostrongylus tenuis whole genome reference sequence.</title>
        <authorList>
            <person name="Garwood T.J."/>
            <person name="Larsen P.A."/>
            <person name="Fountain-Jones N.M."/>
            <person name="Garbe J.R."/>
            <person name="Macchietto M.G."/>
            <person name="Kania S.A."/>
            <person name="Gerhold R.W."/>
            <person name="Richards J.E."/>
            <person name="Wolf T.M."/>
        </authorList>
    </citation>
    <scope>NUCLEOTIDE SEQUENCE</scope>
    <source>
        <strain evidence="1">MNPRO001-30</strain>
        <tissue evidence="1">Meninges</tissue>
    </source>
</reference>
<comment type="caution">
    <text evidence="1">The sequence shown here is derived from an EMBL/GenBank/DDBJ whole genome shotgun (WGS) entry which is preliminary data.</text>
</comment>
<proteinExistence type="predicted"/>
<name>A0AAD5LWZ4_PARTN</name>
<organism evidence="1 2">
    <name type="scientific">Parelaphostrongylus tenuis</name>
    <name type="common">Meningeal worm</name>
    <dbReference type="NCBI Taxonomy" id="148309"/>
    <lineage>
        <taxon>Eukaryota</taxon>
        <taxon>Metazoa</taxon>
        <taxon>Ecdysozoa</taxon>
        <taxon>Nematoda</taxon>
        <taxon>Chromadorea</taxon>
        <taxon>Rhabditida</taxon>
        <taxon>Rhabditina</taxon>
        <taxon>Rhabditomorpha</taxon>
        <taxon>Strongyloidea</taxon>
        <taxon>Metastrongylidae</taxon>
        <taxon>Parelaphostrongylus</taxon>
    </lineage>
</organism>
<dbReference type="EMBL" id="JAHQIW010000192">
    <property type="protein sequence ID" value="KAJ1346583.1"/>
    <property type="molecule type" value="Genomic_DNA"/>
</dbReference>
<evidence type="ECO:0000313" key="1">
    <source>
        <dbReference type="EMBL" id="KAJ1346583.1"/>
    </source>
</evidence>
<protein>
    <submittedName>
        <fullName evidence="1">Uncharacterized protein</fullName>
    </submittedName>
</protein>
<dbReference type="Proteomes" id="UP001196413">
    <property type="component" value="Unassembled WGS sequence"/>
</dbReference>
<keyword evidence="2" id="KW-1185">Reference proteome</keyword>
<evidence type="ECO:0000313" key="2">
    <source>
        <dbReference type="Proteomes" id="UP001196413"/>
    </source>
</evidence>
<sequence>MVIAGKLQLAGRNAVLPCLEARDYYEGEGGKANDSLGRYVTKNGRAKDHIRGLSANGISAPFRSPLTANGYGIEITKTMDEQKLLEVNQDNMDAVHCVK</sequence>